<evidence type="ECO:0000259" key="9">
    <source>
        <dbReference type="PROSITE" id="PS00624"/>
    </source>
</evidence>
<reference evidence="11" key="1">
    <citation type="submission" date="2025-08" db="UniProtKB">
        <authorList>
            <consortium name="RefSeq"/>
        </authorList>
    </citation>
    <scope>IDENTIFICATION</scope>
</reference>
<dbReference type="Proteomes" id="UP001165740">
    <property type="component" value="Chromosome 12"/>
</dbReference>
<dbReference type="PANTHER" id="PTHR11552">
    <property type="entry name" value="GLUCOSE-METHANOL-CHOLINE GMC OXIDOREDUCTASE"/>
    <property type="match status" value="1"/>
</dbReference>
<dbReference type="AlphaFoldDB" id="A0A9W2YH95"/>
<feature type="binding site" evidence="5">
    <location>
        <position position="259"/>
    </location>
    <ligand>
        <name>FAD</name>
        <dbReference type="ChEBI" id="CHEBI:57692"/>
    </ligand>
</feature>
<dbReference type="PROSITE" id="PS00623">
    <property type="entry name" value="GMC_OXRED_1"/>
    <property type="match status" value="1"/>
</dbReference>
<organism evidence="10 11">
    <name type="scientific">Biomphalaria glabrata</name>
    <name type="common">Bloodfluke planorb</name>
    <name type="synonym">Freshwater snail</name>
    <dbReference type="NCBI Taxonomy" id="6526"/>
    <lineage>
        <taxon>Eukaryota</taxon>
        <taxon>Metazoa</taxon>
        <taxon>Spiralia</taxon>
        <taxon>Lophotrochozoa</taxon>
        <taxon>Mollusca</taxon>
        <taxon>Gastropoda</taxon>
        <taxon>Heterobranchia</taxon>
        <taxon>Euthyneura</taxon>
        <taxon>Panpulmonata</taxon>
        <taxon>Hygrophila</taxon>
        <taxon>Lymnaeoidea</taxon>
        <taxon>Planorbidae</taxon>
        <taxon>Biomphalaria</taxon>
    </lineage>
</organism>
<dbReference type="SUPFAM" id="SSF51905">
    <property type="entry name" value="FAD/NAD(P)-binding domain"/>
    <property type="match status" value="1"/>
</dbReference>
<evidence type="ECO:0000256" key="1">
    <source>
        <dbReference type="ARBA" id="ARBA00001974"/>
    </source>
</evidence>
<evidence type="ECO:0000256" key="4">
    <source>
        <dbReference type="ARBA" id="ARBA00022827"/>
    </source>
</evidence>
<proteinExistence type="inferred from homology"/>
<evidence type="ECO:0000256" key="7">
    <source>
        <dbReference type="SAM" id="Phobius"/>
    </source>
</evidence>
<dbReference type="GO" id="GO:0016614">
    <property type="term" value="F:oxidoreductase activity, acting on CH-OH group of donors"/>
    <property type="evidence" value="ECO:0007669"/>
    <property type="project" value="InterPro"/>
</dbReference>
<feature type="transmembrane region" description="Helical" evidence="7">
    <location>
        <begin position="6"/>
        <end position="25"/>
    </location>
</feature>
<dbReference type="InterPro" id="IPR007867">
    <property type="entry name" value="GMC_OxRtase_C"/>
</dbReference>
<accession>A0A9W2YH95</accession>
<evidence type="ECO:0000256" key="3">
    <source>
        <dbReference type="ARBA" id="ARBA00022630"/>
    </source>
</evidence>
<dbReference type="SUPFAM" id="SSF54373">
    <property type="entry name" value="FAD-linked reductases, C-terminal domain"/>
    <property type="match status" value="1"/>
</dbReference>
<evidence type="ECO:0000313" key="11">
    <source>
        <dbReference type="RefSeq" id="XP_055862216.1"/>
    </source>
</evidence>
<evidence type="ECO:0000256" key="2">
    <source>
        <dbReference type="ARBA" id="ARBA00010790"/>
    </source>
</evidence>
<comment type="similarity">
    <text evidence="2 6">Belongs to the GMC oxidoreductase family.</text>
</comment>
<gene>
    <name evidence="11" type="primary">LOC106070294</name>
</gene>
<dbReference type="PROSITE" id="PS00624">
    <property type="entry name" value="GMC_OXRED_2"/>
    <property type="match status" value="1"/>
</dbReference>
<dbReference type="OrthoDB" id="269227at2759"/>
<evidence type="ECO:0000256" key="5">
    <source>
        <dbReference type="PIRSR" id="PIRSR000137-2"/>
    </source>
</evidence>
<dbReference type="InterPro" id="IPR000172">
    <property type="entry name" value="GMC_OxRdtase_N"/>
</dbReference>
<keyword evidence="7" id="KW-1133">Transmembrane helix</keyword>
<dbReference type="OMA" id="HYEIEGG"/>
<evidence type="ECO:0000313" key="10">
    <source>
        <dbReference type="Proteomes" id="UP001165740"/>
    </source>
</evidence>
<evidence type="ECO:0000256" key="6">
    <source>
        <dbReference type="RuleBase" id="RU003968"/>
    </source>
</evidence>
<feature type="binding site" evidence="5">
    <location>
        <position position="123"/>
    </location>
    <ligand>
        <name>FAD</name>
        <dbReference type="ChEBI" id="CHEBI:57692"/>
    </ligand>
</feature>
<dbReference type="Gene3D" id="3.30.560.10">
    <property type="entry name" value="Glucose Oxidase, domain 3"/>
    <property type="match status" value="1"/>
</dbReference>
<keyword evidence="4 5" id="KW-0274">FAD</keyword>
<dbReference type="InterPro" id="IPR036188">
    <property type="entry name" value="FAD/NAD-bd_sf"/>
</dbReference>
<dbReference type="InterPro" id="IPR012132">
    <property type="entry name" value="GMC_OxRdtase"/>
</dbReference>
<dbReference type="PIRSF" id="PIRSF000137">
    <property type="entry name" value="Alcohol_oxidase"/>
    <property type="match status" value="1"/>
</dbReference>
<dbReference type="GeneID" id="106070294"/>
<evidence type="ECO:0000259" key="8">
    <source>
        <dbReference type="PROSITE" id="PS00623"/>
    </source>
</evidence>
<dbReference type="GO" id="GO:0050660">
    <property type="term" value="F:flavin adenine dinucleotide binding"/>
    <property type="evidence" value="ECO:0007669"/>
    <property type="project" value="InterPro"/>
</dbReference>
<dbReference type="Gene3D" id="3.50.50.60">
    <property type="entry name" value="FAD/NAD(P)-binding domain"/>
    <property type="match status" value="1"/>
</dbReference>
<feature type="domain" description="Glucose-methanol-choline oxidoreductase N-terminal" evidence="9">
    <location>
        <begin position="299"/>
        <end position="313"/>
    </location>
</feature>
<sequence length="594" mass="65533">MSVSSILLNIFLPVLTFYFYQSYVYKRAQYKVVENLRPHYDYIIVGGGSAGCVLAARLSENASKTVLLLEAGSSDIGHAEMDTPIRVPETFLSRFDWMFYSEPQQSSMEGLEGKKVYLPRGKVLGGSSQINYMQWSRGHRRDYDIWAELGASGWSYKDVLPYFKKSEDVVPKHLASEEYRGTQGPMKITQIKTSPLSSTFIEAVKLLGYSETDFNGEDQEGVGYTQSNIYKGERWSTARAYLWPASQRENLDIVPDSYVHKINIAQGRAVGVTLTQGASGRQPKEMKVKAKLEVILSAGAFGSPHLLMLSGIGPSELLTSLQIPVKADLPVGDNLQDHVLSFLLVNTNTSVGLSYISTYHHFEYSTFGTGPLTSPGGNDAVAYLKTQPNLPQPDVQLVLVGAYPDKKFMKVLPGISTQLIQNWRLSSDRTGFLLLPCILQPKSRGTLRLKSSDPLDYPAIDPAYLADPDDLGALVKAMQLALRIIKTEPFQRMGATVDRAPVPGCENHSFNSEAYWKCYAHLLAMTSHHPSGTCRMGASNDPKTVVDSRLRVKGIDGLRIADASIMPQLVSANTNAPTIMIAEKAADLIKEDNE</sequence>
<keyword evidence="3 6" id="KW-0285">Flavoprotein</keyword>
<keyword evidence="7" id="KW-0472">Membrane</keyword>
<keyword evidence="7" id="KW-0812">Transmembrane</keyword>
<comment type="cofactor">
    <cofactor evidence="1 5">
        <name>FAD</name>
        <dbReference type="ChEBI" id="CHEBI:57692"/>
    </cofactor>
</comment>
<protein>
    <submittedName>
        <fullName evidence="11">Glucose dehydrogenase [FAD, quinone]-like</fullName>
    </submittedName>
</protein>
<dbReference type="Pfam" id="PF05199">
    <property type="entry name" value="GMC_oxred_C"/>
    <property type="match status" value="1"/>
</dbReference>
<dbReference type="PANTHER" id="PTHR11552:SF147">
    <property type="entry name" value="CHOLINE DEHYDROGENASE, MITOCHONDRIAL"/>
    <property type="match status" value="1"/>
</dbReference>
<name>A0A9W2YH95_BIOGL</name>
<keyword evidence="10" id="KW-1185">Reference proteome</keyword>
<feature type="domain" description="Glucose-methanol-choline oxidoreductase N-terminal" evidence="8">
    <location>
        <begin position="121"/>
        <end position="144"/>
    </location>
</feature>
<dbReference type="Pfam" id="PF00732">
    <property type="entry name" value="GMC_oxred_N"/>
    <property type="match status" value="1"/>
</dbReference>
<dbReference type="RefSeq" id="XP_055862216.1">
    <property type="nucleotide sequence ID" value="XM_056006241.1"/>
</dbReference>